<dbReference type="InterPro" id="IPR001012">
    <property type="entry name" value="UBX_dom"/>
</dbReference>
<evidence type="ECO:0000313" key="3">
    <source>
        <dbReference type="EMBL" id="CAG9315335.1"/>
    </source>
</evidence>
<evidence type="ECO:0000313" key="4">
    <source>
        <dbReference type="Proteomes" id="UP001162131"/>
    </source>
</evidence>
<gene>
    <name evidence="3" type="ORF">BSTOLATCC_MIC13108</name>
</gene>
<name>A0AAU9IKK2_9CILI</name>
<organism evidence="3 4">
    <name type="scientific">Blepharisma stoltei</name>
    <dbReference type="NCBI Taxonomy" id="1481888"/>
    <lineage>
        <taxon>Eukaryota</taxon>
        <taxon>Sar</taxon>
        <taxon>Alveolata</taxon>
        <taxon>Ciliophora</taxon>
        <taxon>Postciliodesmatophora</taxon>
        <taxon>Heterotrichea</taxon>
        <taxon>Heterotrichida</taxon>
        <taxon>Blepharismidae</taxon>
        <taxon>Blepharisma</taxon>
    </lineage>
</organism>
<dbReference type="Pfam" id="PF14555">
    <property type="entry name" value="UBA_4"/>
    <property type="match status" value="1"/>
</dbReference>
<dbReference type="GO" id="GO:0043130">
    <property type="term" value="F:ubiquitin binding"/>
    <property type="evidence" value="ECO:0007669"/>
    <property type="project" value="TreeGrafter"/>
</dbReference>
<dbReference type="InterPro" id="IPR006577">
    <property type="entry name" value="UAS"/>
</dbReference>
<dbReference type="SMART" id="SM00166">
    <property type="entry name" value="UBX"/>
    <property type="match status" value="1"/>
</dbReference>
<proteinExistence type="predicted"/>
<protein>
    <recommendedName>
        <fullName evidence="2">UBX domain-containing protein</fullName>
    </recommendedName>
</protein>
<dbReference type="Gene3D" id="3.40.30.10">
    <property type="entry name" value="Glutaredoxin"/>
    <property type="match status" value="1"/>
</dbReference>
<dbReference type="SUPFAM" id="SSF54236">
    <property type="entry name" value="Ubiquitin-like"/>
    <property type="match status" value="1"/>
</dbReference>
<feature type="domain" description="UBX" evidence="2">
    <location>
        <begin position="307"/>
        <end position="381"/>
    </location>
</feature>
<dbReference type="SUPFAM" id="SSF52833">
    <property type="entry name" value="Thioredoxin-like"/>
    <property type="match status" value="1"/>
</dbReference>
<dbReference type="Gene3D" id="1.10.8.10">
    <property type="entry name" value="DNA helicase RuvA subunit, C-terminal domain"/>
    <property type="match status" value="1"/>
</dbReference>
<reference evidence="3" key="1">
    <citation type="submission" date="2021-09" db="EMBL/GenBank/DDBJ databases">
        <authorList>
            <consortium name="AG Swart"/>
            <person name="Singh M."/>
            <person name="Singh A."/>
            <person name="Seah K."/>
            <person name="Emmerich C."/>
        </authorList>
    </citation>
    <scope>NUCLEOTIDE SEQUENCE</scope>
    <source>
        <strain evidence="3">ATCC30299</strain>
    </source>
</reference>
<dbReference type="CDD" id="cd01767">
    <property type="entry name" value="UBX"/>
    <property type="match status" value="1"/>
</dbReference>
<dbReference type="SMART" id="SM00594">
    <property type="entry name" value="UAS"/>
    <property type="match status" value="1"/>
</dbReference>
<accession>A0AAU9IKK2</accession>
<keyword evidence="4" id="KW-1185">Reference proteome</keyword>
<dbReference type="Proteomes" id="UP001162131">
    <property type="component" value="Unassembled WGS sequence"/>
</dbReference>
<dbReference type="InterPro" id="IPR050730">
    <property type="entry name" value="UBX_domain-protein"/>
</dbReference>
<comment type="caution">
    <text evidence="3">The sequence shown here is derived from an EMBL/GenBank/DDBJ whole genome shotgun (WGS) entry which is preliminary data.</text>
</comment>
<dbReference type="PROSITE" id="PS50033">
    <property type="entry name" value="UBX"/>
    <property type="match status" value="1"/>
</dbReference>
<dbReference type="PANTHER" id="PTHR23322">
    <property type="entry name" value="FAS-ASSOCIATED PROTEIN"/>
    <property type="match status" value="1"/>
</dbReference>
<dbReference type="AlphaFoldDB" id="A0AAU9IKK2"/>
<dbReference type="EMBL" id="CAJZBQ010000013">
    <property type="protein sequence ID" value="CAG9315335.1"/>
    <property type="molecule type" value="Genomic_DNA"/>
</dbReference>
<dbReference type="Gene3D" id="3.10.20.90">
    <property type="entry name" value="Phosphatidylinositol 3-kinase Catalytic Subunit, Chain A, domain 1"/>
    <property type="match status" value="1"/>
</dbReference>
<dbReference type="InterPro" id="IPR029071">
    <property type="entry name" value="Ubiquitin-like_domsf"/>
</dbReference>
<evidence type="ECO:0000256" key="1">
    <source>
        <dbReference type="SAM" id="Coils"/>
    </source>
</evidence>
<keyword evidence="1" id="KW-0175">Coiled coil</keyword>
<sequence length="386" mass="44507">MYSPGLSPLQEEALMNFQAITDNYDPNVGIDFLSRHNWDVTAASNTYFAFQHQPPPSQPERLVDPEPDFYSPPPPRASKSFFSKIMNAFTISEPKENPCALRFIQRLASATKSNPNVPFSKKYLQEVLSESQKRKRPLLMFVCGVDTPNEFLRDVLCSSLIKGIISDSFIAWGVEMNSSDGRTANVVLSIQSYPCFAVVKVDESSKPLILDKIEGMVTVERLAEFLENNVIAFTDMMYPHLKEERLIREQQERELKEAEAIVREREKAEREKQAKIKQELEEQKRILEEKEKIKQEKKRKIKEEPPEGPEIAHLSLRMPNGQKIERRFMKEDRIENVYDFIETLDIQNKFQIVSGFPPKVLDDKEKSLEAEGLFPKAVVHVREVNS</sequence>
<feature type="coiled-coil region" evidence="1">
    <location>
        <begin position="241"/>
        <end position="304"/>
    </location>
</feature>
<dbReference type="InterPro" id="IPR036249">
    <property type="entry name" value="Thioredoxin-like_sf"/>
</dbReference>
<dbReference type="CDD" id="cd14273">
    <property type="entry name" value="UBA_TAP-C_like"/>
    <property type="match status" value="1"/>
</dbReference>
<dbReference type="Pfam" id="PF00789">
    <property type="entry name" value="UBX"/>
    <property type="match status" value="1"/>
</dbReference>
<evidence type="ECO:0000259" key="2">
    <source>
        <dbReference type="PROSITE" id="PS50033"/>
    </source>
</evidence>